<dbReference type="EnsemblMetazoa" id="AMEM011812-RA">
    <property type="protein sequence ID" value="AMEM011812-PA"/>
    <property type="gene ID" value="AMEM011812"/>
</dbReference>
<organism evidence="1 2">
    <name type="scientific">Anopheles merus</name>
    <name type="common">Mosquito</name>
    <dbReference type="NCBI Taxonomy" id="30066"/>
    <lineage>
        <taxon>Eukaryota</taxon>
        <taxon>Metazoa</taxon>
        <taxon>Ecdysozoa</taxon>
        <taxon>Arthropoda</taxon>
        <taxon>Hexapoda</taxon>
        <taxon>Insecta</taxon>
        <taxon>Pterygota</taxon>
        <taxon>Neoptera</taxon>
        <taxon>Endopterygota</taxon>
        <taxon>Diptera</taxon>
        <taxon>Nematocera</taxon>
        <taxon>Culicoidea</taxon>
        <taxon>Culicidae</taxon>
        <taxon>Anophelinae</taxon>
        <taxon>Anopheles</taxon>
    </lineage>
</organism>
<protein>
    <submittedName>
        <fullName evidence="1">Uncharacterized protein</fullName>
    </submittedName>
</protein>
<proteinExistence type="predicted"/>
<evidence type="ECO:0000313" key="2">
    <source>
        <dbReference type="Proteomes" id="UP000075903"/>
    </source>
</evidence>
<dbReference type="AlphaFoldDB" id="A0A182VAV1"/>
<dbReference type="VEuPathDB" id="VectorBase:AMEM011812"/>
<sequence>MFYARLGWIVLTARIQALRLQHVQIRLEIARSRMGRIGHNAWPCLRMRPLRCRCRSLIIVRRRYVAMLRRQLIVRLLVVLEFCHAPIGVGNTDSQYVANDTKYCSSQDIGRTGVVPIGTDALVVHQRYPPVDAVLHQRVHDRTVDLAEELTSVLATLGQYDEPVVVEQIAIELVRRTVLLAGRRGGTLKTKKKSQTMTDGVRMEC</sequence>
<evidence type="ECO:0000313" key="1">
    <source>
        <dbReference type="EnsemblMetazoa" id="AMEM011812-PA"/>
    </source>
</evidence>
<accession>A0A182VAV1</accession>
<name>A0A182VAV1_ANOME</name>
<dbReference type="Proteomes" id="UP000075903">
    <property type="component" value="Unassembled WGS sequence"/>
</dbReference>
<keyword evidence="2" id="KW-1185">Reference proteome</keyword>
<reference evidence="1" key="1">
    <citation type="submission" date="2020-05" db="UniProtKB">
        <authorList>
            <consortium name="EnsemblMetazoa"/>
        </authorList>
    </citation>
    <scope>IDENTIFICATION</scope>
    <source>
        <strain evidence="1">MAF</strain>
    </source>
</reference>